<dbReference type="EMBL" id="JAAAWO010000003">
    <property type="protein sequence ID" value="NDW14965.1"/>
    <property type="molecule type" value="Genomic_DNA"/>
</dbReference>
<dbReference type="AlphaFoldDB" id="A0A6N9TFY9"/>
<protein>
    <submittedName>
        <fullName evidence="5">Helix-turn-helix domain-containing protein</fullName>
    </submittedName>
</protein>
<comment type="caution">
    <text evidence="5">The sequence shown here is derived from an EMBL/GenBank/DDBJ whole genome shotgun (WGS) entry which is preliminary data.</text>
</comment>
<dbReference type="InterPro" id="IPR018060">
    <property type="entry name" value="HTH_AraC"/>
</dbReference>
<evidence type="ECO:0000313" key="5">
    <source>
        <dbReference type="EMBL" id="NDW14965.1"/>
    </source>
</evidence>
<dbReference type="InterPro" id="IPR009057">
    <property type="entry name" value="Homeodomain-like_sf"/>
</dbReference>
<keyword evidence="3" id="KW-0804">Transcription</keyword>
<dbReference type="GO" id="GO:0003700">
    <property type="term" value="F:DNA-binding transcription factor activity"/>
    <property type="evidence" value="ECO:0007669"/>
    <property type="project" value="InterPro"/>
</dbReference>
<dbReference type="Gene3D" id="1.10.10.60">
    <property type="entry name" value="Homeodomain-like"/>
    <property type="match status" value="1"/>
</dbReference>
<dbReference type="Proteomes" id="UP000471381">
    <property type="component" value="Unassembled WGS sequence"/>
</dbReference>
<evidence type="ECO:0000313" key="6">
    <source>
        <dbReference type="Proteomes" id="UP000471381"/>
    </source>
</evidence>
<evidence type="ECO:0000256" key="1">
    <source>
        <dbReference type="ARBA" id="ARBA00023015"/>
    </source>
</evidence>
<dbReference type="PANTHER" id="PTHR47894:SF1">
    <property type="entry name" value="HTH-TYPE TRANSCRIPTIONAL REGULATOR VQSM"/>
    <property type="match status" value="1"/>
</dbReference>
<dbReference type="GO" id="GO:0005829">
    <property type="term" value="C:cytosol"/>
    <property type="evidence" value="ECO:0007669"/>
    <property type="project" value="TreeGrafter"/>
</dbReference>
<sequence>MTANTSQLSESVNIFENKHPSGANQPFKRKRSILGLLPLFKALEEQGRSPQSILAARGLSLDNLTGAAMIDTNLELDIVGDAIELLNDPILGVKVGSQVSFTSYGTYAMLLMTADTFLESARVGAQFQHLSLLFSHMTLHFDSQGLEVRYTVPDAPRKLRDFIADRDLMGTYIFMREFLAEAPHVLVGGTVRSKPERHHIATYKKYLNFDVSFDQPYNWFRIPASMLRLSQQHSNVWAHKLYKAQAYELLNTFYPAQQDVVPQVKTLIAGYQSGYPSASELANIIGVSERTLRRKLDAAGASYRNIIDAQQQKRALDMLSSQRLPIAAIASQLGYAEPASFLRAFKRWTGLTPKRFLQQQNTP</sequence>
<dbReference type="PROSITE" id="PS01124">
    <property type="entry name" value="HTH_ARAC_FAMILY_2"/>
    <property type="match status" value="1"/>
</dbReference>
<gene>
    <name evidence="5" type="ORF">GTQ48_05395</name>
</gene>
<dbReference type="InterPro" id="IPR032687">
    <property type="entry name" value="AraC-type_N"/>
</dbReference>
<dbReference type="PANTHER" id="PTHR47894">
    <property type="entry name" value="HTH-TYPE TRANSCRIPTIONAL REGULATOR GADX"/>
    <property type="match status" value="1"/>
</dbReference>
<dbReference type="Pfam" id="PF12625">
    <property type="entry name" value="Arabinose_bd"/>
    <property type="match status" value="1"/>
</dbReference>
<proteinExistence type="predicted"/>
<dbReference type="InterPro" id="IPR020449">
    <property type="entry name" value="Tscrpt_reg_AraC-type_HTH"/>
</dbReference>
<keyword evidence="6" id="KW-1185">Reference proteome</keyword>
<dbReference type="RefSeq" id="WP_163105525.1">
    <property type="nucleotide sequence ID" value="NZ_JAAAWO010000003.1"/>
</dbReference>
<keyword evidence="2" id="KW-0238">DNA-binding</keyword>
<dbReference type="Pfam" id="PF12833">
    <property type="entry name" value="HTH_18"/>
    <property type="match status" value="1"/>
</dbReference>
<name>A0A6N9TFY9_9ALTE</name>
<dbReference type="GO" id="GO:0000976">
    <property type="term" value="F:transcription cis-regulatory region binding"/>
    <property type="evidence" value="ECO:0007669"/>
    <property type="project" value="TreeGrafter"/>
</dbReference>
<evidence type="ECO:0000256" key="2">
    <source>
        <dbReference type="ARBA" id="ARBA00023125"/>
    </source>
</evidence>
<accession>A0A6N9TFY9</accession>
<organism evidence="5 6">
    <name type="scientific">Alteromonas genovensis</name>
    <dbReference type="NCBI Taxonomy" id="471225"/>
    <lineage>
        <taxon>Bacteria</taxon>
        <taxon>Pseudomonadati</taxon>
        <taxon>Pseudomonadota</taxon>
        <taxon>Gammaproteobacteria</taxon>
        <taxon>Alteromonadales</taxon>
        <taxon>Alteromonadaceae</taxon>
        <taxon>Alteromonas/Salinimonas group</taxon>
        <taxon>Alteromonas</taxon>
    </lineage>
</organism>
<feature type="domain" description="HTH araC/xylS-type" evidence="4">
    <location>
        <begin position="262"/>
        <end position="359"/>
    </location>
</feature>
<dbReference type="SMART" id="SM00342">
    <property type="entry name" value="HTH_ARAC"/>
    <property type="match status" value="1"/>
</dbReference>
<evidence type="ECO:0000259" key="4">
    <source>
        <dbReference type="PROSITE" id="PS01124"/>
    </source>
</evidence>
<dbReference type="SUPFAM" id="SSF46689">
    <property type="entry name" value="Homeodomain-like"/>
    <property type="match status" value="1"/>
</dbReference>
<reference evidence="5 6" key="1">
    <citation type="submission" date="2020-01" db="EMBL/GenBank/DDBJ databases">
        <title>Genomes of bacteria type strains.</title>
        <authorList>
            <person name="Chen J."/>
            <person name="Zhu S."/>
            <person name="Yang J."/>
        </authorList>
    </citation>
    <scope>NUCLEOTIDE SEQUENCE [LARGE SCALE GENOMIC DNA]</scope>
    <source>
        <strain evidence="5 6">LMG 24078</strain>
    </source>
</reference>
<dbReference type="PRINTS" id="PR00032">
    <property type="entry name" value="HTHARAC"/>
</dbReference>
<keyword evidence="1" id="KW-0805">Transcription regulation</keyword>
<evidence type="ECO:0000256" key="3">
    <source>
        <dbReference type="ARBA" id="ARBA00023163"/>
    </source>
</evidence>